<reference evidence="1 2" key="1">
    <citation type="submission" date="2024-10" db="EMBL/GenBank/DDBJ databases">
        <title>The Natural Products Discovery Center: Release of the First 8490 Sequenced Strains for Exploring Actinobacteria Biosynthetic Diversity.</title>
        <authorList>
            <person name="Kalkreuter E."/>
            <person name="Kautsar S.A."/>
            <person name="Yang D."/>
            <person name="Bader C.D."/>
            <person name="Teijaro C.N."/>
            <person name="Fluegel L."/>
            <person name="Davis C.M."/>
            <person name="Simpson J.R."/>
            <person name="Lauterbach L."/>
            <person name="Steele A.D."/>
            <person name="Gui C."/>
            <person name="Meng S."/>
            <person name="Li G."/>
            <person name="Viehrig K."/>
            <person name="Ye F."/>
            <person name="Su P."/>
            <person name="Kiefer A.F."/>
            <person name="Nichols A."/>
            <person name="Cepeda A.J."/>
            <person name="Yan W."/>
            <person name="Fan B."/>
            <person name="Jiang Y."/>
            <person name="Adhikari A."/>
            <person name="Zheng C.-J."/>
            <person name="Schuster L."/>
            <person name="Cowan T.M."/>
            <person name="Smanski M.J."/>
            <person name="Chevrette M.G."/>
            <person name="De Carvalho L.P.S."/>
            <person name="Shen B."/>
        </authorList>
    </citation>
    <scope>NUCLEOTIDE SEQUENCE [LARGE SCALE GENOMIC DNA]</scope>
    <source>
        <strain evidence="1 2">NPDC087220</strain>
    </source>
</reference>
<organism evidence="1 2">
    <name type="scientific">Streptomyces toxytricini</name>
    <name type="common">Actinomyces toxytricini</name>
    <dbReference type="NCBI Taxonomy" id="67369"/>
    <lineage>
        <taxon>Bacteria</taxon>
        <taxon>Bacillati</taxon>
        <taxon>Actinomycetota</taxon>
        <taxon>Actinomycetes</taxon>
        <taxon>Kitasatosporales</taxon>
        <taxon>Streptomycetaceae</taxon>
        <taxon>Streptomyces</taxon>
    </lineage>
</organism>
<proteinExistence type="predicted"/>
<dbReference type="Proteomes" id="UP001617351">
    <property type="component" value="Unassembled WGS sequence"/>
</dbReference>
<keyword evidence="2" id="KW-1185">Reference proteome</keyword>
<dbReference type="EMBL" id="JBIUYY010000006">
    <property type="protein sequence ID" value="MFJ2822608.1"/>
    <property type="molecule type" value="Genomic_DNA"/>
</dbReference>
<comment type="caution">
    <text evidence="1">The sequence shown here is derived from an EMBL/GenBank/DDBJ whole genome shotgun (WGS) entry which is preliminary data.</text>
</comment>
<evidence type="ECO:0000313" key="1">
    <source>
        <dbReference type="EMBL" id="MFJ2822608.1"/>
    </source>
</evidence>
<gene>
    <name evidence="1" type="ORF">ACIO7M_16035</name>
</gene>
<dbReference type="RefSeq" id="WP_365514319.1">
    <property type="nucleotide sequence ID" value="NZ_JBFANW010000502.1"/>
</dbReference>
<evidence type="ECO:0000313" key="2">
    <source>
        <dbReference type="Proteomes" id="UP001617351"/>
    </source>
</evidence>
<name>A0ABW8EH88_STRT5</name>
<sequence length="344" mass="36380">MLEPLVAVGPLRFGMHPDEVASALDGAVAHISQCSDSGVGWGCYTDWGVTAIHGENGGLVAVAVDAMGGPLVRLRGIGLIARAPSEVRADIRALALREGVAVRVNRSGDPEVEAWGLSMGASQEQGLTPEGYVQRLDTMVSSALLVCPELAKDPFGSAPVIDWRDVRDEPPNAGAWPVKAEQERPHWDWTPLEGVGPLGFGMEPQEVAAALGEEPSSRHGRFPRGTAWEGAGQWTLGEDRFDRTGVTAHYSCGHDRRPTLGAVTVHGRTGPQVEFAGIPLIGRPVTAVDAALIRHVEERDGGLVIGCGGDLGVDGLNMYVRAARAGDTVVSGARFCQAQWEDHG</sequence>
<protein>
    <submittedName>
        <fullName evidence="1">Uncharacterized protein</fullName>
    </submittedName>
</protein>
<accession>A0ABW8EH88</accession>